<dbReference type="OrthoDB" id="1073283at2"/>
<protein>
    <submittedName>
        <fullName evidence="1">Uncharacterized protein</fullName>
    </submittedName>
</protein>
<proteinExistence type="predicted"/>
<organism evidence="1 2">
    <name type="scientific">Xylanibacter ruminicola</name>
    <name type="common">Prevotella ruminicola</name>
    <dbReference type="NCBI Taxonomy" id="839"/>
    <lineage>
        <taxon>Bacteria</taxon>
        <taxon>Pseudomonadati</taxon>
        <taxon>Bacteroidota</taxon>
        <taxon>Bacteroidia</taxon>
        <taxon>Bacteroidales</taxon>
        <taxon>Prevotellaceae</taxon>
        <taxon>Xylanibacter</taxon>
    </lineage>
</organism>
<accession>A0A1M6Z959</accession>
<reference evidence="1 2" key="1">
    <citation type="submission" date="2016-11" db="EMBL/GenBank/DDBJ databases">
        <authorList>
            <person name="Jaros S."/>
            <person name="Januszkiewicz K."/>
            <person name="Wedrychowicz H."/>
        </authorList>
    </citation>
    <scope>NUCLEOTIDE SEQUENCE [LARGE SCALE GENOMIC DNA]</scope>
    <source>
        <strain evidence="1 2">KHT3</strain>
    </source>
</reference>
<name>A0A1M6Z959_XYLRU</name>
<gene>
    <name evidence="1" type="ORF">SAMN05216463_1447</name>
</gene>
<evidence type="ECO:0000313" key="1">
    <source>
        <dbReference type="EMBL" id="SHL26869.1"/>
    </source>
</evidence>
<evidence type="ECO:0000313" key="2">
    <source>
        <dbReference type="Proteomes" id="UP000184130"/>
    </source>
</evidence>
<dbReference type="RefSeq" id="WP_073211828.1">
    <property type="nucleotide sequence ID" value="NZ_FRBD01000044.1"/>
</dbReference>
<dbReference type="Proteomes" id="UP000184130">
    <property type="component" value="Unassembled WGS sequence"/>
</dbReference>
<dbReference type="EMBL" id="FRBD01000044">
    <property type="protein sequence ID" value="SHL26869.1"/>
    <property type="molecule type" value="Genomic_DNA"/>
</dbReference>
<sequence length="108" mass="12342">MNIKKYIEVPEEILVGLAEGKFVEGSLHRDKNTGRIVFNAYNRKAKKRKKDKLLVSLEHGWLKESPTCIKFYCALKKSIGTARMLCALEREQKVAAGHLADREIVDRV</sequence>
<dbReference type="AlphaFoldDB" id="A0A1M6Z959"/>